<proteinExistence type="predicted"/>
<keyword evidence="3" id="KW-1185">Reference proteome</keyword>
<dbReference type="EMBL" id="JAPEUV010000017">
    <property type="protein sequence ID" value="KAJ4340318.1"/>
    <property type="molecule type" value="Genomic_DNA"/>
</dbReference>
<dbReference type="OrthoDB" id="3794608at2759"/>
<sequence length="67" mass="7662">MGLFLPFVLALAVFWLVIGVYLAKFLAQKYKGKPWNSKNIDSHDRTSHANKFSQIIPLNTMQSTCYV</sequence>
<comment type="caution">
    <text evidence="2">The sequence shown here is derived from an EMBL/GenBank/DDBJ whole genome shotgun (WGS) entry which is preliminary data.</text>
</comment>
<dbReference type="AlphaFoldDB" id="A0A9W9C1M5"/>
<organism evidence="2 3">
    <name type="scientific">Didymella glomerata</name>
    <dbReference type="NCBI Taxonomy" id="749621"/>
    <lineage>
        <taxon>Eukaryota</taxon>
        <taxon>Fungi</taxon>
        <taxon>Dikarya</taxon>
        <taxon>Ascomycota</taxon>
        <taxon>Pezizomycotina</taxon>
        <taxon>Dothideomycetes</taxon>
        <taxon>Pleosporomycetidae</taxon>
        <taxon>Pleosporales</taxon>
        <taxon>Pleosporineae</taxon>
        <taxon>Didymellaceae</taxon>
        <taxon>Didymella</taxon>
    </lineage>
</organism>
<feature type="transmembrane region" description="Helical" evidence="1">
    <location>
        <begin position="6"/>
        <end position="27"/>
    </location>
</feature>
<reference evidence="2" key="1">
    <citation type="submission" date="2022-10" db="EMBL/GenBank/DDBJ databases">
        <title>Tapping the CABI collections for fungal endophytes: first genome assemblies for Collariella, Neodidymelliopsis, Ascochyta clinopodiicola, Didymella pomorum, Didymosphaeria variabile, Neocosmospora piperis and Neocucurbitaria cava.</title>
        <authorList>
            <person name="Hill R."/>
        </authorList>
    </citation>
    <scope>NUCLEOTIDE SEQUENCE</scope>
    <source>
        <strain evidence="2">IMI 360193</strain>
    </source>
</reference>
<keyword evidence="1" id="KW-0812">Transmembrane</keyword>
<accession>A0A9W9C1M5</accession>
<name>A0A9W9C1M5_9PLEO</name>
<evidence type="ECO:0000313" key="2">
    <source>
        <dbReference type="EMBL" id="KAJ4340318.1"/>
    </source>
</evidence>
<keyword evidence="1" id="KW-1133">Transmembrane helix</keyword>
<evidence type="ECO:0000256" key="1">
    <source>
        <dbReference type="SAM" id="Phobius"/>
    </source>
</evidence>
<protein>
    <submittedName>
        <fullName evidence="2">Uncharacterized protein</fullName>
    </submittedName>
</protein>
<evidence type="ECO:0000313" key="3">
    <source>
        <dbReference type="Proteomes" id="UP001140562"/>
    </source>
</evidence>
<keyword evidence="1" id="KW-0472">Membrane</keyword>
<dbReference type="Proteomes" id="UP001140562">
    <property type="component" value="Unassembled WGS sequence"/>
</dbReference>
<gene>
    <name evidence="2" type="ORF">N0V87_002610</name>
</gene>